<feature type="compositionally biased region" description="Polar residues" evidence="1">
    <location>
        <begin position="195"/>
        <end position="219"/>
    </location>
</feature>
<organism evidence="2 3">
    <name type="scientific">Puccinia graminis f. sp. tritici (strain CRL 75-36-700-3 / race SCCL)</name>
    <name type="common">Black stem rust fungus</name>
    <dbReference type="NCBI Taxonomy" id="418459"/>
    <lineage>
        <taxon>Eukaryota</taxon>
        <taxon>Fungi</taxon>
        <taxon>Dikarya</taxon>
        <taxon>Basidiomycota</taxon>
        <taxon>Pucciniomycotina</taxon>
        <taxon>Pucciniomycetes</taxon>
        <taxon>Pucciniales</taxon>
        <taxon>Pucciniaceae</taxon>
        <taxon>Puccinia</taxon>
    </lineage>
</organism>
<evidence type="ECO:0000313" key="2">
    <source>
        <dbReference type="EMBL" id="EFP84531.2"/>
    </source>
</evidence>
<proteinExistence type="predicted"/>
<name>E3KJQ6_PUCGT</name>
<evidence type="ECO:0000256" key="1">
    <source>
        <dbReference type="SAM" id="MobiDB-lite"/>
    </source>
</evidence>
<feature type="region of interest" description="Disordered" evidence="1">
    <location>
        <begin position="258"/>
        <end position="284"/>
    </location>
</feature>
<feature type="region of interest" description="Disordered" evidence="1">
    <location>
        <begin position="152"/>
        <end position="219"/>
    </location>
</feature>
<dbReference type="PANTHER" id="PTHR48193">
    <property type="entry name" value="ZINC METALLOPROTEASE ZMPB-RELATED"/>
    <property type="match status" value="1"/>
</dbReference>
<dbReference type="KEGG" id="pgr:PGTG_10690"/>
<dbReference type="AlphaFoldDB" id="E3KJQ6"/>
<sequence>MVSTNTADGFTVPSPRRSACLATVEPLSPQKKKPMSPTEKRAHDLRNTPREDMDLDVDVADKDNTAAVGTNGREAREMDLDGPTQNLMAAHHLSLQLSGQVGLTNFLGVGTQEACEFEFGNISPSDLSAEHLGILAQMVHVNNQIQISLSVGSSLQSSTPQEPGSPPKTPTLPKQPKSPKKSKGKQKETSPVPSVENSIGFSPLSESHTDQLPMTSTPAAHTGEVIGFDFSTLGQSKKALPSDLEALVNKMVPMETSTKVTGSVNKEAAPVESNSARHPPDPVTRKKQVSLFMPKSLSNQVHHNLPSKTRTLAQLDREMKTMQLPDAAAMALMNVKELQRMKESLKKVADAQVLAFKEMKSASGMVAFPGVLDGLMKNARYITRFMNHLEDKVLEASRDRRQEIEVIEILDGEDDEVSIMPRRRLAAELKDFMRPGLVPMPSHLNPPTKRSAGACDKSCTKESFKQ</sequence>
<accession>E3KJQ6</accession>
<dbReference type="Proteomes" id="UP000008783">
    <property type="component" value="Unassembled WGS sequence"/>
</dbReference>
<dbReference type="GeneID" id="10546117"/>
<dbReference type="RefSeq" id="XP_003328950.2">
    <property type="nucleotide sequence ID" value="XM_003328902.2"/>
</dbReference>
<dbReference type="PANTHER" id="PTHR48193:SF2">
    <property type="entry name" value="ZINC METALLOPROTEASE ZMPB"/>
    <property type="match status" value="1"/>
</dbReference>
<gene>
    <name evidence="2" type="ORF">PGTG_10690</name>
</gene>
<dbReference type="InterPro" id="IPR053094">
    <property type="entry name" value="Zinc_metalloprotease_ZmpB"/>
</dbReference>
<dbReference type="HOGENOM" id="CLU_046893_0_0_1"/>
<feature type="region of interest" description="Disordered" evidence="1">
    <location>
        <begin position="437"/>
        <end position="466"/>
    </location>
</feature>
<keyword evidence="3" id="KW-1185">Reference proteome</keyword>
<evidence type="ECO:0000313" key="3">
    <source>
        <dbReference type="Proteomes" id="UP000008783"/>
    </source>
</evidence>
<feature type="region of interest" description="Disordered" evidence="1">
    <location>
        <begin position="1"/>
        <end position="52"/>
    </location>
</feature>
<reference evidence="3" key="2">
    <citation type="journal article" date="2011" name="Proc. Natl. Acad. Sci. U.S.A.">
        <title>Obligate biotrophy features unraveled by the genomic analysis of rust fungi.</title>
        <authorList>
            <person name="Duplessis S."/>
            <person name="Cuomo C.A."/>
            <person name="Lin Y.-C."/>
            <person name="Aerts A."/>
            <person name="Tisserant E."/>
            <person name="Veneault-Fourrey C."/>
            <person name="Joly D.L."/>
            <person name="Hacquard S."/>
            <person name="Amselem J."/>
            <person name="Cantarel B.L."/>
            <person name="Chiu R."/>
            <person name="Coutinho P.M."/>
            <person name="Feau N."/>
            <person name="Field M."/>
            <person name="Frey P."/>
            <person name="Gelhaye E."/>
            <person name="Goldberg J."/>
            <person name="Grabherr M.G."/>
            <person name="Kodira C.D."/>
            <person name="Kohler A."/>
            <person name="Kuees U."/>
            <person name="Lindquist E.A."/>
            <person name="Lucas S.M."/>
            <person name="Mago R."/>
            <person name="Mauceli E."/>
            <person name="Morin E."/>
            <person name="Murat C."/>
            <person name="Pangilinan J.L."/>
            <person name="Park R."/>
            <person name="Pearson M."/>
            <person name="Quesneville H."/>
            <person name="Rouhier N."/>
            <person name="Sakthikumar S."/>
            <person name="Salamov A.A."/>
            <person name="Schmutz J."/>
            <person name="Selles B."/>
            <person name="Shapiro H."/>
            <person name="Tanguay P."/>
            <person name="Tuskan G.A."/>
            <person name="Henrissat B."/>
            <person name="Van de Peer Y."/>
            <person name="Rouze P."/>
            <person name="Ellis J.G."/>
            <person name="Dodds P.N."/>
            <person name="Schein J.E."/>
            <person name="Zhong S."/>
            <person name="Hamelin R.C."/>
            <person name="Grigoriev I.V."/>
            <person name="Szabo L.J."/>
            <person name="Martin F."/>
        </authorList>
    </citation>
    <scope>NUCLEOTIDE SEQUENCE [LARGE SCALE GENOMIC DNA]</scope>
    <source>
        <strain evidence="3">CRL 75-36-700-3 / race SCCL</strain>
    </source>
</reference>
<feature type="compositionally biased region" description="Basic and acidic residues" evidence="1">
    <location>
        <begin position="38"/>
        <end position="52"/>
    </location>
</feature>
<dbReference type="EMBL" id="DS178291">
    <property type="protein sequence ID" value="EFP84531.2"/>
    <property type="molecule type" value="Genomic_DNA"/>
</dbReference>
<dbReference type="VEuPathDB" id="FungiDB:PGTG_10690"/>
<reference key="1">
    <citation type="submission" date="2007-01" db="EMBL/GenBank/DDBJ databases">
        <title>The Genome Sequence of Puccinia graminis f. sp. tritici Strain CRL 75-36-700-3.</title>
        <authorList>
            <consortium name="The Broad Institute Genome Sequencing Platform"/>
            <person name="Birren B."/>
            <person name="Lander E."/>
            <person name="Galagan J."/>
            <person name="Nusbaum C."/>
            <person name="Devon K."/>
            <person name="Cuomo C."/>
            <person name="Jaffe D."/>
            <person name="Butler J."/>
            <person name="Alvarez P."/>
            <person name="Gnerre S."/>
            <person name="Grabherr M."/>
            <person name="Mauceli E."/>
            <person name="Brockman W."/>
            <person name="Young S."/>
            <person name="LaButti K."/>
            <person name="Sykes S."/>
            <person name="DeCaprio D."/>
            <person name="Crawford M."/>
            <person name="Koehrsen M."/>
            <person name="Engels R."/>
            <person name="Montgomery P."/>
            <person name="Pearson M."/>
            <person name="Howarth C."/>
            <person name="Larson L."/>
            <person name="White J."/>
            <person name="Zeng Q."/>
            <person name="Kodira C."/>
            <person name="Yandava C."/>
            <person name="Alvarado L."/>
            <person name="O'Leary S."/>
            <person name="Szabo L."/>
            <person name="Dean R."/>
            <person name="Schein J."/>
        </authorList>
    </citation>
    <scope>NUCLEOTIDE SEQUENCE</scope>
    <source>
        <strain>CRL 75-36-700-3</strain>
    </source>
</reference>
<protein>
    <submittedName>
        <fullName evidence="2">Uncharacterized protein</fullName>
    </submittedName>
</protein>
<dbReference type="InParanoid" id="E3KJQ6"/>